<feature type="transmembrane region" description="Helical" evidence="1">
    <location>
        <begin position="6"/>
        <end position="28"/>
    </location>
</feature>
<keyword evidence="3" id="KW-1185">Reference proteome</keyword>
<accession>A0A1W0A3E6</accession>
<keyword evidence="1" id="KW-0472">Membrane</keyword>
<evidence type="ECO:0000313" key="3">
    <source>
        <dbReference type="Proteomes" id="UP000243217"/>
    </source>
</evidence>
<keyword evidence="1" id="KW-0812">Transmembrane</keyword>
<organism evidence="2 3">
    <name type="scientific">Thraustotheca clavata</name>
    <dbReference type="NCBI Taxonomy" id="74557"/>
    <lineage>
        <taxon>Eukaryota</taxon>
        <taxon>Sar</taxon>
        <taxon>Stramenopiles</taxon>
        <taxon>Oomycota</taxon>
        <taxon>Saprolegniomycetes</taxon>
        <taxon>Saprolegniales</taxon>
        <taxon>Achlyaceae</taxon>
        <taxon>Thraustotheca</taxon>
    </lineage>
</organism>
<protein>
    <submittedName>
        <fullName evidence="2">Uncharacterized protein</fullName>
    </submittedName>
</protein>
<sequence length="144" mass="16741">MVAEFAWYILAWCLASFYIIVVACNKLAVYKGPNKMVSPELSADDLHVFGLEPQHCTHDIKTIFNCGLRQRKLPHSPKFNRRKTILFDVEATNFEKSVHRRYFRNMASSHHFQNVFFMITKSLLLILSFGYLVLLSYAMNISFA</sequence>
<comment type="caution">
    <text evidence="2">The sequence shown here is derived from an EMBL/GenBank/DDBJ whole genome shotgun (WGS) entry which is preliminary data.</text>
</comment>
<evidence type="ECO:0000256" key="1">
    <source>
        <dbReference type="SAM" id="Phobius"/>
    </source>
</evidence>
<dbReference type="AlphaFoldDB" id="A0A1W0A3E6"/>
<keyword evidence="1" id="KW-1133">Transmembrane helix</keyword>
<name>A0A1W0A3E6_9STRA</name>
<dbReference type="EMBL" id="JNBS01000556">
    <property type="protein sequence ID" value="OQS04758.1"/>
    <property type="molecule type" value="Genomic_DNA"/>
</dbReference>
<feature type="transmembrane region" description="Helical" evidence="1">
    <location>
        <begin position="115"/>
        <end position="139"/>
    </location>
</feature>
<evidence type="ECO:0000313" key="2">
    <source>
        <dbReference type="EMBL" id="OQS04758.1"/>
    </source>
</evidence>
<proteinExistence type="predicted"/>
<dbReference type="Proteomes" id="UP000243217">
    <property type="component" value="Unassembled WGS sequence"/>
</dbReference>
<gene>
    <name evidence="2" type="ORF">THRCLA_20801</name>
</gene>
<reference evidence="2 3" key="1">
    <citation type="journal article" date="2014" name="Genome Biol. Evol.">
        <title>The secreted proteins of Achlya hypogyna and Thraustotheca clavata identify the ancestral oomycete secretome and reveal gene acquisitions by horizontal gene transfer.</title>
        <authorList>
            <person name="Misner I."/>
            <person name="Blouin N."/>
            <person name="Leonard G."/>
            <person name="Richards T.A."/>
            <person name="Lane C.E."/>
        </authorList>
    </citation>
    <scope>NUCLEOTIDE SEQUENCE [LARGE SCALE GENOMIC DNA]</scope>
    <source>
        <strain evidence="2 3">ATCC 34112</strain>
    </source>
</reference>